<dbReference type="InterPro" id="IPR045619">
    <property type="entry name" value="DUF6443"/>
</dbReference>
<dbReference type="RefSeq" id="WP_087403243.1">
    <property type="nucleotide sequence ID" value="NZ_NFHB01000009.1"/>
</dbReference>
<dbReference type="SUPFAM" id="SSF53474">
    <property type="entry name" value="alpha/beta-Hydrolases"/>
    <property type="match status" value="1"/>
</dbReference>
<dbReference type="Proteomes" id="UP000195772">
    <property type="component" value="Unassembled WGS sequence"/>
</dbReference>
<reference evidence="4" key="1">
    <citation type="submission" date="2017-04" db="EMBL/GenBank/DDBJ databases">
        <title>Function of individual gut microbiota members based on whole genome sequencing of pure cultures obtained from chicken caecum.</title>
        <authorList>
            <person name="Medvecky M."/>
            <person name="Cejkova D."/>
            <person name="Polansky O."/>
            <person name="Karasova D."/>
            <person name="Kubasova T."/>
            <person name="Cizek A."/>
            <person name="Rychlik I."/>
        </authorList>
    </citation>
    <scope>NUCLEOTIDE SEQUENCE [LARGE SCALE GENOMIC DNA]</scope>
    <source>
        <strain evidence="4">An90</strain>
    </source>
</reference>
<evidence type="ECO:0000259" key="2">
    <source>
        <dbReference type="Pfam" id="PF20041"/>
    </source>
</evidence>
<accession>A0A1Y3QR88</accession>
<evidence type="ECO:0000313" key="4">
    <source>
        <dbReference type="Proteomes" id="UP000195772"/>
    </source>
</evidence>
<dbReference type="PANTHER" id="PTHR32305:SF15">
    <property type="entry name" value="PROTEIN RHSA-RELATED"/>
    <property type="match status" value="1"/>
</dbReference>
<feature type="region of interest" description="Disordered" evidence="1">
    <location>
        <begin position="1216"/>
        <end position="1236"/>
    </location>
</feature>
<evidence type="ECO:0000256" key="1">
    <source>
        <dbReference type="SAM" id="MobiDB-lite"/>
    </source>
</evidence>
<dbReference type="InterPro" id="IPR022385">
    <property type="entry name" value="Rhs_assc_core"/>
</dbReference>
<dbReference type="Gene3D" id="2.180.10.10">
    <property type="entry name" value="RHS repeat-associated core"/>
    <property type="match status" value="2"/>
</dbReference>
<sequence length="1724" mass="193252">MKRIIFLLAAVFGCLQSSYGVVSDLPDREGPVDFATDITDRADVQPTPRVVTCSTQKVLLDEAFSITVHDAWPGVTYSLYKSGEMIQSAEGTGRDLVFTGAFGPGEFSVRDSQGQEMKNKVTSPHYWPLTYDFDRPSLAYSPPQFRDKNGGVHQFTLAAMPYLDPAEMDMLFARYNAGDYPKWDNQVMRIEVAEKEKYFSGEYFVYWIYHINVYCAPNITSGRILNEAGFTVYNSSSYGTFGIYDTGGQLTDWNVRVVRDTALGVGLCLTNTQPLVTYELYNNGIFATSKQQDSMRDLYFYDLDPGVYTVKAVYKTVSMEHQGEYEIQYDVDIKKKPCILVDEATPIVLGADGGTRILSCTRKPFVEIAKIEQNISEFNAQSGNVKMRLLDSSTDHCNIELTWMPNYSVNELTVDSRFIFNGTTLVRFIVPSKSTVTIYDMEYGLQPNPYIKVLGSQSGFTYETRRQFYGNGPKITGTGSSILFENLPEGIYTVWATDPATGCTRKMNGTAILDPNPDELFSSRASLISTKTYYDGTHSYADITYYDGFGAPYQTVLNRAAPDGRNLVAPILYDDMYRDNATVLLPFPVDMYTGERVLNAEQEQRRYYSQRTDGVRDNSAYSTNVFDKSGLDRIRYSYRPGDIYRQENKFAEYLYETNDTADKVLDFKYNYEDGSITVAGYAKAGLYTKNTVIDEDGNTSARFADANGNTVLDRRYFSQSYFTDTYYVYDPCFNRLVWVIPPEGSARIISGFVLKWDDDTANQYCYRYLYDGRGNMIERKLPGCEKESFVYDKGDRLVFSRDGNLQARKQWLYHVYDNHGNLLRQNLLDYDISREQLQSRYETLVDNLLPVLGGTTDMDIPYDSDGGATLSRKLAHYVFGNVEYSETATGFVETAWTAPVDMAYRGVGFPGTPLQDPKGLKTYEKLAVLGDDAGEPRYVERTYFYDYKKRLMQVVERNPEGGISRTSYDYDLVGNVVRYKELRQPYAGADEDMVTASYVYDNRRRLIREVRALNYENSVAVDYEYDDLGKLVGKTTRNGGLNTTMAYNLQGWQTDMQVTDSGSPLFDTHLRYYDPQYGETTPSYAGNISEWTWRQGGESDENTYAFTYDSHSRLTDTKQYINGMPDNQFIETGFSYDLNSNIKALKRYDKGIFKDSYNYNYLGNQLLAIYVRPVSSRNAVPQSVDFAAAVPVDSAGLVIRDPLDPGVIIPPVDPNNPFDPTDPTGPIKPVNPGDPDDPGPGITVPLGLVVDPTDPGKYDPTIPVFPATPDENEGDIPDPIPDPAVPVIPRDTIYNDVGYVYDSAGNVLYDSHAGLNLRYNDLNLIEKVMRGDTIVAKYSYLSDGTKLSATDSAGNGLYYSGSLVYSKHGAALTMESCAFTGGRFVATATGVEARYFVTDHLGSVRAVVNDEGEVLERNDYYPFGSRWDDGLLSDNRYRYNGKEAQAFLNNPYLDYGARQYDSDGAVWLGTDQLSELYYHIGSYAYCANNPINAIDADGRLIIFVGGFEPNRSVTSAIIGTMMLSNSLPSQMKAVMMASAAPNRDFSKKDYYDWGSVNELYIDTYNDQNALYTQGRTTGYSSASKRYNMGLEAGRKLVQQILAGEVELTDDETIKLVGHSQGAAYAAGIAQALIDAGYQDRIGFVDYIAAHQPSGFSHPQGVLGRQFGSTRDFLSRWGKKKINNIKDENYHTDGFGSPSGHSITGTELYDFLQKCITAGVPITSN</sequence>
<dbReference type="Pfam" id="PF20041">
    <property type="entry name" value="DUF6443"/>
    <property type="match status" value="1"/>
</dbReference>
<organism evidence="3 4">
    <name type="scientific">Alistipes onderdonkii</name>
    <dbReference type="NCBI Taxonomy" id="328813"/>
    <lineage>
        <taxon>Bacteria</taxon>
        <taxon>Pseudomonadati</taxon>
        <taxon>Bacteroidota</taxon>
        <taxon>Bacteroidia</taxon>
        <taxon>Bacteroidales</taxon>
        <taxon>Rikenellaceae</taxon>
        <taxon>Alistipes</taxon>
    </lineage>
</organism>
<dbReference type="EMBL" id="NFHB01000009">
    <property type="protein sequence ID" value="OUN02172.1"/>
    <property type="molecule type" value="Genomic_DNA"/>
</dbReference>
<dbReference type="InterPro" id="IPR029058">
    <property type="entry name" value="AB_hydrolase_fold"/>
</dbReference>
<protein>
    <recommendedName>
        <fullName evidence="2">DUF6443 domain-containing protein</fullName>
    </recommendedName>
</protein>
<dbReference type="InterPro" id="IPR050708">
    <property type="entry name" value="T6SS_VgrG/RHS"/>
</dbReference>
<name>A0A1Y3QR88_9BACT</name>
<dbReference type="OrthoDB" id="1005287at2"/>
<evidence type="ECO:0000313" key="3">
    <source>
        <dbReference type="EMBL" id="OUN02172.1"/>
    </source>
</evidence>
<dbReference type="NCBIfam" id="TIGR03696">
    <property type="entry name" value="Rhs_assc_core"/>
    <property type="match status" value="1"/>
</dbReference>
<dbReference type="PANTHER" id="PTHR32305">
    <property type="match status" value="1"/>
</dbReference>
<feature type="domain" description="DUF6443" evidence="2">
    <location>
        <begin position="532"/>
        <end position="655"/>
    </location>
</feature>
<comment type="caution">
    <text evidence="3">The sequence shown here is derived from an EMBL/GenBank/DDBJ whole genome shotgun (WGS) entry which is preliminary data.</text>
</comment>
<proteinExistence type="predicted"/>
<feature type="compositionally biased region" description="Low complexity" evidence="1">
    <location>
        <begin position="1216"/>
        <end position="1225"/>
    </location>
</feature>
<gene>
    <name evidence="3" type="ORF">B5G41_12470</name>
</gene>